<dbReference type="RefSeq" id="WP_268110356.1">
    <property type="nucleotide sequence ID" value="NZ_JAPPUX010000001.1"/>
</dbReference>
<sequence>MTKLDRLYDDQGQSPWVDNLTRSMLRDGTLDRLVVSGVRGVTANPSIVATAITSSNAYDDQLAALMAAGTSIENAYWEMALTDVATALEILAPTYRHSGGSDGFVSIEVAPHWARATDATVTAARGFHERIDKPNLLVKIPATSEGVEAVEEMIAEGRSINVTLLFSLLRYGEILDAYLSGLERFARGGGDLTSVHSVASFFVSRVDTVVDRQLEEIGTPAALALRGQAAIAQAKVAYRMFREAHSGARWGRLAELGARVQRPLWASTSTKNPRYPDTVYVDNLIGPNTVTTLPETTLDAFEDHGTVARTLDTRIADAVATLQALSRLGIELTAVGQTLEDDGVAAFATSMTRAVDVLEAKAATPATR</sequence>
<keyword evidence="13" id="KW-1185">Reference proteome</keyword>
<evidence type="ECO:0000256" key="7">
    <source>
        <dbReference type="ARBA" id="ARBA00022679"/>
    </source>
</evidence>
<evidence type="ECO:0000256" key="4">
    <source>
        <dbReference type="ARBA" id="ARBA00008426"/>
    </source>
</evidence>
<dbReference type="PANTHER" id="PTHR10683">
    <property type="entry name" value="TRANSALDOLASE"/>
    <property type="match status" value="1"/>
</dbReference>
<keyword evidence="9 11" id="KW-0704">Schiff base</keyword>
<name>A0ABT4CBQ8_9ACTN</name>
<evidence type="ECO:0000256" key="5">
    <source>
        <dbReference type="ARBA" id="ARBA00013151"/>
    </source>
</evidence>
<evidence type="ECO:0000256" key="11">
    <source>
        <dbReference type="HAMAP-Rule" id="MF_00493"/>
    </source>
</evidence>
<comment type="catalytic activity">
    <reaction evidence="10 11">
        <text>D-sedoheptulose 7-phosphate + D-glyceraldehyde 3-phosphate = D-erythrose 4-phosphate + beta-D-fructose 6-phosphate</text>
        <dbReference type="Rhea" id="RHEA:17053"/>
        <dbReference type="ChEBI" id="CHEBI:16897"/>
        <dbReference type="ChEBI" id="CHEBI:57483"/>
        <dbReference type="ChEBI" id="CHEBI:57634"/>
        <dbReference type="ChEBI" id="CHEBI:59776"/>
        <dbReference type="EC" id="2.2.1.2"/>
    </reaction>
</comment>
<evidence type="ECO:0000256" key="2">
    <source>
        <dbReference type="ARBA" id="ARBA00004496"/>
    </source>
</evidence>
<dbReference type="InterPro" id="IPR004732">
    <property type="entry name" value="Transaldolase_2"/>
</dbReference>
<evidence type="ECO:0000256" key="8">
    <source>
        <dbReference type="ARBA" id="ARBA00023126"/>
    </source>
</evidence>
<evidence type="ECO:0000313" key="12">
    <source>
        <dbReference type="EMBL" id="MCY4725559.1"/>
    </source>
</evidence>
<evidence type="ECO:0000256" key="3">
    <source>
        <dbReference type="ARBA" id="ARBA00004857"/>
    </source>
</evidence>
<evidence type="ECO:0000256" key="6">
    <source>
        <dbReference type="ARBA" id="ARBA00022490"/>
    </source>
</evidence>
<evidence type="ECO:0000256" key="9">
    <source>
        <dbReference type="ARBA" id="ARBA00023270"/>
    </source>
</evidence>
<dbReference type="Gene3D" id="3.20.20.70">
    <property type="entry name" value="Aldolase class I"/>
    <property type="match status" value="1"/>
</dbReference>
<dbReference type="NCBIfam" id="NF002881">
    <property type="entry name" value="PRK03343.1"/>
    <property type="match status" value="1"/>
</dbReference>
<dbReference type="PANTHER" id="PTHR10683:SF31">
    <property type="entry name" value="TRANSALDOLASE"/>
    <property type="match status" value="1"/>
</dbReference>
<comment type="function">
    <text evidence="1 11">Transaldolase is important for the balance of metabolites in the pentose-phosphate pathway.</text>
</comment>
<protein>
    <recommendedName>
        <fullName evidence="5 11">Transaldolase</fullName>
        <ecNumber evidence="5 11">2.2.1.2</ecNumber>
    </recommendedName>
</protein>
<dbReference type="InterPro" id="IPR013785">
    <property type="entry name" value="Aldolase_TIM"/>
</dbReference>
<dbReference type="PIRSF" id="PIRSF036915">
    <property type="entry name" value="Trnald_Bac_Plnt"/>
    <property type="match status" value="1"/>
</dbReference>
<dbReference type="PROSITE" id="PS00958">
    <property type="entry name" value="TRANSALDOLASE_2"/>
    <property type="match status" value="1"/>
</dbReference>
<gene>
    <name evidence="11 12" type="primary">tal</name>
    <name evidence="12" type="ORF">NYO98_04645</name>
</gene>
<dbReference type="HAMAP" id="MF_00493">
    <property type="entry name" value="Transaldolase_2"/>
    <property type="match status" value="1"/>
</dbReference>
<dbReference type="EC" id="2.2.1.2" evidence="5 11"/>
<evidence type="ECO:0000256" key="10">
    <source>
        <dbReference type="ARBA" id="ARBA00048810"/>
    </source>
</evidence>
<feature type="active site" description="Schiff-base intermediate with substrate" evidence="11">
    <location>
        <position position="139"/>
    </location>
</feature>
<reference evidence="12" key="1">
    <citation type="submission" date="2022-08" db="EMBL/GenBank/DDBJ databases">
        <title>Genome sequencing of Nocardioides sp. STR2.</title>
        <authorList>
            <person name="So Y."/>
        </authorList>
    </citation>
    <scope>NUCLEOTIDE SEQUENCE</scope>
    <source>
        <strain evidence="12">STR2</strain>
    </source>
</reference>
<dbReference type="CDD" id="cd00955">
    <property type="entry name" value="Transaldolase_like"/>
    <property type="match status" value="1"/>
</dbReference>
<comment type="subcellular location">
    <subcellularLocation>
        <location evidence="2 11">Cytoplasm</location>
    </subcellularLocation>
</comment>
<dbReference type="GO" id="GO:0004801">
    <property type="term" value="F:transaldolase activity"/>
    <property type="evidence" value="ECO:0007669"/>
    <property type="project" value="UniProtKB-EC"/>
</dbReference>
<dbReference type="Proteomes" id="UP001074726">
    <property type="component" value="Unassembled WGS sequence"/>
</dbReference>
<organism evidence="12 13">
    <name type="scientific">Nocardioides pini</name>
    <dbReference type="NCBI Taxonomy" id="2975053"/>
    <lineage>
        <taxon>Bacteria</taxon>
        <taxon>Bacillati</taxon>
        <taxon>Actinomycetota</taxon>
        <taxon>Actinomycetes</taxon>
        <taxon>Propionibacteriales</taxon>
        <taxon>Nocardioidaceae</taxon>
        <taxon>Nocardioides</taxon>
    </lineage>
</organism>
<keyword evidence="7 11" id="KW-0808">Transferase</keyword>
<dbReference type="NCBIfam" id="TIGR00876">
    <property type="entry name" value="tal_mycobact"/>
    <property type="match status" value="1"/>
</dbReference>
<keyword evidence="8 11" id="KW-0570">Pentose shunt</keyword>
<dbReference type="EMBL" id="JAPPUX010000001">
    <property type="protein sequence ID" value="MCY4725559.1"/>
    <property type="molecule type" value="Genomic_DNA"/>
</dbReference>
<dbReference type="InterPro" id="IPR001585">
    <property type="entry name" value="TAL/FSA"/>
</dbReference>
<comment type="caution">
    <text evidence="12">The sequence shown here is derived from an EMBL/GenBank/DDBJ whole genome shotgun (WGS) entry which is preliminary data.</text>
</comment>
<keyword evidence="6 11" id="KW-0963">Cytoplasm</keyword>
<accession>A0ABT4CBQ8</accession>
<dbReference type="Pfam" id="PF00923">
    <property type="entry name" value="TAL_FSA"/>
    <property type="match status" value="1"/>
</dbReference>
<evidence type="ECO:0000256" key="1">
    <source>
        <dbReference type="ARBA" id="ARBA00003518"/>
    </source>
</evidence>
<comment type="pathway">
    <text evidence="3 11">Carbohydrate degradation; pentose phosphate pathway; D-glyceraldehyde 3-phosphate and beta-D-fructose 6-phosphate from D-ribose 5-phosphate and D-xylulose 5-phosphate (non-oxidative stage): step 2/3.</text>
</comment>
<evidence type="ECO:0000313" key="13">
    <source>
        <dbReference type="Proteomes" id="UP001074726"/>
    </source>
</evidence>
<comment type="similarity">
    <text evidence="4 11">Belongs to the transaldolase family. Type 2 subfamily.</text>
</comment>
<dbReference type="InterPro" id="IPR018225">
    <property type="entry name" value="Transaldolase_AS"/>
</dbReference>
<dbReference type="SUPFAM" id="SSF51569">
    <property type="entry name" value="Aldolase"/>
    <property type="match status" value="1"/>
</dbReference>
<proteinExistence type="inferred from homology"/>